<evidence type="ECO:0000256" key="2">
    <source>
        <dbReference type="ARBA" id="ARBA00022723"/>
    </source>
</evidence>
<dbReference type="GO" id="GO:0016787">
    <property type="term" value="F:hydrolase activity"/>
    <property type="evidence" value="ECO:0007669"/>
    <property type="project" value="UniProtKB-KW"/>
</dbReference>
<organism evidence="7 8">
    <name type="scientific">Cohnella silvisoli</name>
    <dbReference type="NCBI Taxonomy" id="2873699"/>
    <lineage>
        <taxon>Bacteria</taxon>
        <taxon>Bacillati</taxon>
        <taxon>Bacillota</taxon>
        <taxon>Bacilli</taxon>
        <taxon>Bacillales</taxon>
        <taxon>Paenibacillaceae</taxon>
        <taxon>Cohnella</taxon>
    </lineage>
</organism>
<evidence type="ECO:0000313" key="8">
    <source>
        <dbReference type="Proteomes" id="UP001493487"/>
    </source>
</evidence>
<accession>A0ABV1KY21</accession>
<dbReference type="EC" id="3.-.-.-" evidence="5"/>
<feature type="domain" description="DinB-like" evidence="6">
    <location>
        <begin position="35"/>
        <end position="167"/>
    </location>
</feature>
<feature type="binding site" evidence="5">
    <location>
        <position position="66"/>
    </location>
    <ligand>
        <name>Zn(2+)</name>
        <dbReference type="ChEBI" id="CHEBI:29105"/>
    </ligand>
</feature>
<dbReference type="InterPro" id="IPR023774">
    <property type="entry name" value="Put_metal_dep_hydrolase_YfiT"/>
</dbReference>
<evidence type="ECO:0000256" key="5">
    <source>
        <dbReference type="HAMAP-Rule" id="MF_01256"/>
    </source>
</evidence>
<dbReference type="NCBIfam" id="NF009807">
    <property type="entry name" value="PRK13291.1"/>
    <property type="match status" value="1"/>
</dbReference>
<dbReference type="HAMAP" id="MF_01256">
    <property type="entry name" value="YfiT_hydrol"/>
    <property type="match status" value="1"/>
</dbReference>
<keyword evidence="8" id="KW-1185">Reference proteome</keyword>
<keyword evidence="1 5" id="KW-0963">Cytoplasm</keyword>
<feature type="binding site" evidence="5">
    <location>
        <position position="159"/>
    </location>
    <ligand>
        <name>Zn(2+)</name>
        <dbReference type="ChEBI" id="CHEBI:29105"/>
    </ligand>
</feature>
<dbReference type="Gene3D" id="1.20.120.450">
    <property type="entry name" value="dinb family like domain"/>
    <property type="match status" value="1"/>
</dbReference>
<sequence>MTTDLRFPIGRYNCEGEISAEQRLDWISDIAHLPTQLAAALNGLSPEQLDTPYRPEGWTVRQVTHHIADSHLNSFIRFKLALTEDHPAIKPYYEDRWALLADTIQAPVEQSTTLVAALHERWTYLLHSMSDADFGRTFFHPESLKVFRLDYVLGNYSWHGRHHVAHITALRERMGW</sequence>
<name>A0ABV1KY21_9BACL</name>
<proteinExistence type="inferred from homology"/>
<gene>
    <name evidence="7" type="ORF">QJS35_21585</name>
</gene>
<dbReference type="Proteomes" id="UP001493487">
    <property type="component" value="Unassembled WGS sequence"/>
</dbReference>
<dbReference type="Pfam" id="PF12867">
    <property type="entry name" value="DinB_2"/>
    <property type="match status" value="1"/>
</dbReference>
<dbReference type="SUPFAM" id="SSF109854">
    <property type="entry name" value="DinB/YfiT-like putative metalloenzymes"/>
    <property type="match status" value="1"/>
</dbReference>
<comment type="similarity">
    <text evidence="5">Belongs to the metal hydrolase YfiT family.</text>
</comment>
<evidence type="ECO:0000256" key="3">
    <source>
        <dbReference type="ARBA" id="ARBA00022801"/>
    </source>
</evidence>
<evidence type="ECO:0000313" key="7">
    <source>
        <dbReference type="EMBL" id="MEQ4484984.1"/>
    </source>
</evidence>
<evidence type="ECO:0000259" key="6">
    <source>
        <dbReference type="Pfam" id="PF12867"/>
    </source>
</evidence>
<comment type="subcellular location">
    <subcellularLocation>
        <location evidence="5">Cytoplasm</location>
    </subcellularLocation>
</comment>
<protein>
    <recommendedName>
        <fullName evidence="5">Putative metal-dependent hydrolase QJS35_21585</fullName>
        <ecNumber evidence="5">3.-.-.-</ecNumber>
    </recommendedName>
</protein>
<dbReference type="InterPro" id="IPR024775">
    <property type="entry name" value="DinB-like"/>
</dbReference>
<feature type="binding site" evidence="5">
    <location>
        <position position="163"/>
    </location>
    <ligand>
        <name>Zn(2+)</name>
        <dbReference type="ChEBI" id="CHEBI:29105"/>
    </ligand>
</feature>
<comment type="subunit">
    <text evidence="5">Homodimer.</text>
</comment>
<evidence type="ECO:0000256" key="1">
    <source>
        <dbReference type="ARBA" id="ARBA00022490"/>
    </source>
</evidence>
<reference evidence="7 8" key="1">
    <citation type="journal article" date="2023" name="Genome Announc.">
        <title>Pan-Genome Analyses of the Genus Cohnella and Proposal of the Novel Species Cohnella silvisoli sp. nov., Isolated from Forest Soil.</title>
        <authorList>
            <person name="Wang C."/>
            <person name="Mao L."/>
            <person name="Bao G."/>
            <person name="Zhu H."/>
        </authorList>
    </citation>
    <scope>NUCLEOTIDE SEQUENCE [LARGE SCALE GENOMIC DNA]</scope>
    <source>
        <strain evidence="7 8">NL03-T5-1</strain>
    </source>
</reference>
<keyword evidence="4 5" id="KW-0862">Zinc</keyword>
<dbReference type="RefSeq" id="WP_232184808.1">
    <property type="nucleotide sequence ID" value="NZ_JAIOAP010000003.1"/>
</dbReference>
<comment type="caution">
    <text evidence="7">The sequence shown here is derived from an EMBL/GenBank/DDBJ whole genome shotgun (WGS) entry which is preliminary data.</text>
</comment>
<comment type="cofactor">
    <cofactor evidence="5">
        <name>Zn(2+)</name>
        <dbReference type="ChEBI" id="CHEBI:29105"/>
    </cofactor>
    <text evidence="5">Binds 1 zinc ion per subunit.</text>
</comment>
<keyword evidence="3 5" id="KW-0378">Hydrolase</keyword>
<evidence type="ECO:0000256" key="4">
    <source>
        <dbReference type="ARBA" id="ARBA00022833"/>
    </source>
</evidence>
<keyword evidence="2 5" id="KW-0479">Metal-binding</keyword>
<dbReference type="EMBL" id="JASKHM010000013">
    <property type="protein sequence ID" value="MEQ4484984.1"/>
    <property type="molecule type" value="Genomic_DNA"/>
</dbReference>
<comment type="function">
    <text evidence="5">Possible metal-dependent hydrolase.</text>
</comment>
<dbReference type="InterPro" id="IPR034660">
    <property type="entry name" value="DinB/YfiT-like"/>
</dbReference>